<proteinExistence type="predicted"/>
<reference evidence="2 3" key="1">
    <citation type="journal article" date="2012" name="PLoS Pathog.">
        <title>Diverse lifestyles and strategies of plant pathogenesis encoded in the genomes of eighteen Dothideomycetes fungi.</title>
        <authorList>
            <person name="Ohm R.A."/>
            <person name="Feau N."/>
            <person name="Henrissat B."/>
            <person name="Schoch C.L."/>
            <person name="Horwitz B.A."/>
            <person name="Barry K.W."/>
            <person name="Condon B.J."/>
            <person name="Copeland A.C."/>
            <person name="Dhillon B."/>
            <person name="Glaser F."/>
            <person name="Hesse C.N."/>
            <person name="Kosti I."/>
            <person name="LaButti K."/>
            <person name="Lindquist E.A."/>
            <person name="Lucas S."/>
            <person name="Salamov A.A."/>
            <person name="Bradshaw R.E."/>
            <person name="Ciuffetti L."/>
            <person name="Hamelin R.C."/>
            <person name="Kema G.H.J."/>
            <person name="Lawrence C."/>
            <person name="Scott J.A."/>
            <person name="Spatafora J.W."/>
            <person name="Turgeon B.G."/>
            <person name="de Wit P.J.G.M."/>
            <person name="Zhong S."/>
            <person name="Goodwin S.B."/>
            <person name="Grigoriev I.V."/>
        </authorList>
    </citation>
    <scope>NUCLEOTIDE SEQUENCE [LARGE SCALE GENOMIC DNA]</scope>
    <source>
        <strain evidence="2 3">SO2202</strain>
    </source>
</reference>
<feature type="compositionally biased region" description="Polar residues" evidence="1">
    <location>
        <begin position="74"/>
        <end position="98"/>
    </location>
</feature>
<feature type="region of interest" description="Disordered" evidence="1">
    <location>
        <begin position="74"/>
        <end position="111"/>
    </location>
</feature>
<sequence length="250" mass="27223">MTLRSSMAATGKRKANDANSNGLYQNDRLILKRRDTSISGFQNLNLYGHQHKQQEQHEATTDSAISIHNDTKTKFPSQQHYTSHLPSPPNSATTSQDEFMNDNNHTCNNDHHINNPPHHLLLTFQSHLTTFCQTHGSIFGPGYLHTLQTSHLTATTSLEPATILSAGQTFTHALNRYVAELQSAAIRQVQLRGDLVRVGGIDSVALEALDAVLARLDERIVVVGAEAQGLEFELGLVEGEVEGGGGGGGR</sequence>
<keyword evidence="3" id="KW-1185">Reference proteome</keyword>
<name>M3CK19_SPHMS</name>
<dbReference type="eggNOG" id="ENOG502R2JA">
    <property type="taxonomic scope" value="Eukaryota"/>
</dbReference>
<dbReference type="HOGENOM" id="CLU_1111934_0_0_1"/>
<accession>M3CK19</accession>
<organism evidence="2 3">
    <name type="scientific">Sphaerulina musiva (strain SO2202)</name>
    <name type="common">Poplar stem canker fungus</name>
    <name type="synonym">Septoria musiva</name>
    <dbReference type="NCBI Taxonomy" id="692275"/>
    <lineage>
        <taxon>Eukaryota</taxon>
        <taxon>Fungi</taxon>
        <taxon>Dikarya</taxon>
        <taxon>Ascomycota</taxon>
        <taxon>Pezizomycotina</taxon>
        <taxon>Dothideomycetes</taxon>
        <taxon>Dothideomycetidae</taxon>
        <taxon>Mycosphaerellales</taxon>
        <taxon>Mycosphaerellaceae</taxon>
        <taxon>Sphaerulina</taxon>
    </lineage>
</organism>
<dbReference type="RefSeq" id="XP_016762269.1">
    <property type="nucleotide sequence ID" value="XM_016907594.1"/>
</dbReference>
<dbReference type="EMBL" id="KB456262">
    <property type="protein sequence ID" value="EMF14148.1"/>
    <property type="molecule type" value="Genomic_DNA"/>
</dbReference>
<evidence type="ECO:0000313" key="3">
    <source>
        <dbReference type="Proteomes" id="UP000016931"/>
    </source>
</evidence>
<evidence type="ECO:0000256" key="1">
    <source>
        <dbReference type="SAM" id="MobiDB-lite"/>
    </source>
</evidence>
<dbReference type="Proteomes" id="UP000016931">
    <property type="component" value="Unassembled WGS sequence"/>
</dbReference>
<evidence type="ECO:0000313" key="2">
    <source>
        <dbReference type="EMBL" id="EMF14148.1"/>
    </source>
</evidence>
<protein>
    <submittedName>
        <fullName evidence="2">Uncharacterized protein</fullName>
    </submittedName>
</protein>
<dbReference type="AlphaFoldDB" id="M3CK19"/>
<feature type="region of interest" description="Disordered" evidence="1">
    <location>
        <begin position="1"/>
        <end position="21"/>
    </location>
</feature>
<dbReference type="GeneID" id="27904731"/>
<gene>
    <name evidence="2" type="ORF">SEPMUDRAFT_154960</name>
</gene>